<dbReference type="GeneID" id="16068362"/>
<dbReference type="PROSITE" id="PS50088">
    <property type="entry name" value="ANK_REPEAT"/>
    <property type="match status" value="6"/>
</dbReference>
<protein>
    <submittedName>
        <fullName evidence="5">Uncharacterized protein</fullName>
    </submittedName>
</protein>
<feature type="repeat" description="ANK" evidence="3">
    <location>
        <begin position="79"/>
        <end position="111"/>
    </location>
</feature>
<dbReference type="PANTHER" id="PTHR24174:SF16">
    <property type="entry name" value="CASKIN-2"/>
    <property type="match status" value="1"/>
</dbReference>
<dbReference type="PROSITE" id="PS50297">
    <property type="entry name" value="ANK_REP_REGION"/>
    <property type="match status" value="5"/>
</dbReference>
<dbReference type="Pfam" id="PF00023">
    <property type="entry name" value="Ank"/>
    <property type="match status" value="1"/>
</dbReference>
<dbReference type="InterPro" id="IPR036770">
    <property type="entry name" value="Ankyrin_rpt-contain_sf"/>
</dbReference>
<dbReference type="InParanoid" id="F2USP6"/>
<evidence type="ECO:0000256" key="3">
    <source>
        <dbReference type="PROSITE-ProRule" id="PRU00023"/>
    </source>
</evidence>
<feature type="repeat" description="ANK" evidence="3">
    <location>
        <begin position="112"/>
        <end position="147"/>
    </location>
</feature>
<dbReference type="EMBL" id="GL832995">
    <property type="protein sequence ID" value="EGD81155.1"/>
    <property type="molecule type" value="Genomic_DNA"/>
</dbReference>
<name>F2USP6_SALR5</name>
<dbReference type="InterPro" id="IPR002110">
    <property type="entry name" value="Ankyrin_rpt"/>
</dbReference>
<dbReference type="Gene3D" id="2.60.120.260">
    <property type="entry name" value="Galactose-binding domain-like"/>
    <property type="match status" value="1"/>
</dbReference>
<evidence type="ECO:0000256" key="4">
    <source>
        <dbReference type="SAM" id="MobiDB-lite"/>
    </source>
</evidence>
<dbReference type="SMART" id="SM00248">
    <property type="entry name" value="ANK"/>
    <property type="match status" value="5"/>
</dbReference>
<dbReference type="SUPFAM" id="SSF48403">
    <property type="entry name" value="Ankyrin repeat"/>
    <property type="match status" value="1"/>
</dbReference>
<dbReference type="InterPro" id="IPR013761">
    <property type="entry name" value="SAM/pointed_sf"/>
</dbReference>
<dbReference type="InterPro" id="IPR033635">
    <property type="entry name" value="ANKS1/Caskin"/>
</dbReference>
<evidence type="ECO:0000313" key="6">
    <source>
        <dbReference type="Proteomes" id="UP000007799"/>
    </source>
</evidence>
<sequence length="680" mass="74839">MPRPPDVLKAARANDWRRLLDIVTGKKESRLRSTIRRKRKPAGDGASNATTLVLDKNDDGSLQVKPCAPGVRIDLRDDTGSTPLILAALGGNVEAASCLIAYGANVDAQDTDGNTALHMAAWQEREHSVDVMELLLKNGADPNIANAENRTPLHNAVQNGQTFAVMVLLDHNADVHVRNDAGETPLDIAVRFGREEVVSVLLNHDISVTKSTRALREAAQMGRASLVRTLLDMGMDVAAEDPETRDTALHVAVKFSRTSAVETLLAFGADPYQPNAAGKSAHDAMLDLSDERTRDVMLALVEEYKDKDVQLPAIVLNERRQRKAKQAIGDYQSTKQATSSEAHDPVIRVLARWCEDTAQWRSTAHPDWPVTHLLSEDPSAEWRAASIGPQWTAFKFPNLYTITGIDLVARPGPHVPRDVQLQVADGLEGPWRAVASFKMQSQPGPGVQLDMVTHTMTQHFSGFHATSQYWRLNILRAHGSVACALSHVRFYGFDAVMPKWFAEHGMTEYLQPFIDAGLNQLKELTMADRDKYAKIIQLPGHLKKFELAVLDLKGEKRGFDRLVFSRPPPATAVAGQALPMFEVQANAGADQEVELVVHGNAHVTGTMRARLLPNGSHPSIAFFDDIVLAPPGQYMLEVRSVTDPTRVYVKSPHPITVEAPPRKRSAMEVLFADYSPMLAF</sequence>
<feature type="repeat" description="ANK" evidence="3">
    <location>
        <begin position="210"/>
        <end position="242"/>
    </location>
</feature>
<evidence type="ECO:0000313" key="5">
    <source>
        <dbReference type="EMBL" id="EGD81155.1"/>
    </source>
</evidence>
<dbReference type="PANTHER" id="PTHR24174">
    <property type="entry name" value="ANKYRIN REPEAT AND STERILE ALPHA MOTIF DOMAIN-CONTAINING PROTEIN 1"/>
    <property type="match status" value="1"/>
</dbReference>
<dbReference type="Pfam" id="PF13857">
    <property type="entry name" value="Ank_5"/>
    <property type="match status" value="1"/>
</dbReference>
<dbReference type="PRINTS" id="PR01415">
    <property type="entry name" value="ANKYRIN"/>
</dbReference>
<feature type="repeat" description="ANK" evidence="3">
    <location>
        <begin position="148"/>
        <end position="180"/>
    </location>
</feature>
<organism evidence="6">
    <name type="scientific">Salpingoeca rosetta (strain ATCC 50818 / BSB-021)</name>
    <dbReference type="NCBI Taxonomy" id="946362"/>
    <lineage>
        <taxon>Eukaryota</taxon>
        <taxon>Choanoflagellata</taxon>
        <taxon>Craspedida</taxon>
        <taxon>Salpingoecidae</taxon>
        <taxon>Salpingoeca</taxon>
    </lineage>
</organism>
<feature type="repeat" description="ANK" evidence="3">
    <location>
        <begin position="181"/>
        <end position="213"/>
    </location>
</feature>
<feature type="repeat" description="ANK" evidence="3">
    <location>
        <begin position="244"/>
        <end position="276"/>
    </location>
</feature>
<proteinExistence type="predicted"/>
<keyword evidence="6" id="KW-1185">Reference proteome</keyword>
<accession>F2USP6</accession>
<reference evidence="5" key="1">
    <citation type="submission" date="2009-08" db="EMBL/GenBank/DDBJ databases">
        <title>Annotation of Salpingoeca rosetta.</title>
        <authorList>
            <consortium name="The Broad Institute Genome Sequencing Platform"/>
            <person name="Russ C."/>
            <person name="Cuomo C."/>
            <person name="Burger G."/>
            <person name="Gray M.W."/>
            <person name="Holland P.W.H."/>
            <person name="King N."/>
            <person name="Lang F.B.F."/>
            <person name="Roger A.J."/>
            <person name="Ruiz-Trillo I."/>
            <person name="Young S.K."/>
            <person name="Zeng Q."/>
            <person name="Gargeya S."/>
            <person name="Alvarado L."/>
            <person name="Berlin A."/>
            <person name="Chapman S.B."/>
            <person name="Chen Z."/>
            <person name="Freedman E."/>
            <person name="Gellesch M."/>
            <person name="Goldberg J."/>
            <person name="Griggs A."/>
            <person name="Gujja S."/>
            <person name="Heilman E."/>
            <person name="Heiman D."/>
            <person name="Howarth C."/>
            <person name="Mehta T."/>
            <person name="Neiman D."/>
            <person name="Pearson M."/>
            <person name="Roberts A."/>
            <person name="Saif S."/>
            <person name="Shea T."/>
            <person name="Shenoy N."/>
            <person name="Sisk P."/>
            <person name="Stolte C."/>
            <person name="Sykes S."/>
            <person name="White J."/>
            <person name="Yandava C."/>
            <person name="Haas B."/>
            <person name="Nusbaum C."/>
            <person name="Birren B."/>
        </authorList>
    </citation>
    <scope>NUCLEOTIDE SEQUENCE [LARGE SCALE GENOMIC DNA]</scope>
    <source>
        <strain evidence="5">ATCC 50818</strain>
    </source>
</reference>
<dbReference type="KEGG" id="sre:PTSG_11195"/>
<gene>
    <name evidence="5" type="ORF">PTSG_11195</name>
</gene>
<dbReference type="Pfam" id="PF12796">
    <property type="entry name" value="Ank_2"/>
    <property type="match status" value="1"/>
</dbReference>
<dbReference type="Gene3D" id="1.25.40.20">
    <property type="entry name" value="Ankyrin repeat-containing domain"/>
    <property type="match status" value="2"/>
</dbReference>
<evidence type="ECO:0000256" key="2">
    <source>
        <dbReference type="ARBA" id="ARBA00023043"/>
    </source>
</evidence>
<dbReference type="OrthoDB" id="5314041at2759"/>
<dbReference type="RefSeq" id="XP_004987840.1">
    <property type="nucleotide sequence ID" value="XM_004987783.1"/>
</dbReference>
<dbReference type="Gene3D" id="1.10.150.50">
    <property type="entry name" value="Transcription Factor, Ets-1"/>
    <property type="match status" value="1"/>
</dbReference>
<dbReference type="AlphaFoldDB" id="F2USP6"/>
<feature type="region of interest" description="Disordered" evidence="4">
    <location>
        <begin position="32"/>
        <end position="52"/>
    </location>
</feature>
<dbReference type="STRING" id="946362.F2USP6"/>
<keyword evidence="2 3" id="KW-0040">ANK repeat</keyword>
<dbReference type="eggNOG" id="KOG0507">
    <property type="taxonomic scope" value="Eukaryota"/>
</dbReference>
<evidence type="ECO:0000256" key="1">
    <source>
        <dbReference type="ARBA" id="ARBA00022737"/>
    </source>
</evidence>
<dbReference type="Proteomes" id="UP000007799">
    <property type="component" value="Unassembled WGS sequence"/>
</dbReference>
<keyword evidence="1" id="KW-0677">Repeat</keyword>
<dbReference type="OMA" id="AMFNKKD"/>